<dbReference type="SUPFAM" id="SSF54637">
    <property type="entry name" value="Thioesterase/thiol ester dehydrase-isomerase"/>
    <property type="match status" value="1"/>
</dbReference>
<gene>
    <name evidence="1" type="ORF">G3580_17580</name>
</gene>
<evidence type="ECO:0000313" key="1">
    <source>
        <dbReference type="EMBL" id="QID19269.1"/>
    </source>
</evidence>
<dbReference type="Gene3D" id="3.10.129.10">
    <property type="entry name" value="Hotdog Thioesterase"/>
    <property type="match status" value="1"/>
</dbReference>
<dbReference type="CDD" id="cd00586">
    <property type="entry name" value="4HBT"/>
    <property type="match status" value="1"/>
</dbReference>
<dbReference type="EMBL" id="CP048836">
    <property type="protein sequence ID" value="QID19269.1"/>
    <property type="molecule type" value="Genomic_DNA"/>
</dbReference>
<dbReference type="InterPro" id="IPR029069">
    <property type="entry name" value="HotDog_dom_sf"/>
</dbReference>
<protein>
    <submittedName>
        <fullName evidence="1">Thioesterase</fullName>
    </submittedName>
</protein>
<reference evidence="1 2" key="1">
    <citation type="submission" date="2020-02" db="EMBL/GenBank/DDBJ databases">
        <title>Nitrogenibacter mangrovi gen. nov., sp. nov. isolated from mangrove sediment, a denitrifying betaproteobacterium.</title>
        <authorList>
            <person name="Liao H."/>
            <person name="Tian Y."/>
        </authorList>
    </citation>
    <scope>NUCLEOTIDE SEQUENCE [LARGE SCALE GENOMIC DNA]</scope>
    <source>
        <strain evidence="1 2">M9-3-2</strain>
    </source>
</reference>
<accession>A0A6C1B8J2</accession>
<organism evidence="1 2">
    <name type="scientific">Nitrogeniibacter mangrovi</name>
    <dbReference type="NCBI Taxonomy" id="2016596"/>
    <lineage>
        <taxon>Bacteria</taxon>
        <taxon>Pseudomonadati</taxon>
        <taxon>Pseudomonadota</taxon>
        <taxon>Betaproteobacteria</taxon>
        <taxon>Rhodocyclales</taxon>
        <taxon>Zoogloeaceae</taxon>
        <taxon>Nitrogeniibacter</taxon>
    </lineage>
</organism>
<dbReference type="KEGG" id="azq:G3580_17580"/>
<sequence length="146" mass="16151">MARIKIDLPEHFAFTTELPLYLLHINYGQHLDNALLLTLVSEARARFFQALGYTELDVEGVGIVVADAAVQYRSEAHHGETMRVSMMATDFNKFGFDLVWRMDALASGREVARGKTGIVFYDYDARQLASAPMAFASRVGAAGFTG</sequence>
<dbReference type="Proteomes" id="UP000501991">
    <property type="component" value="Chromosome"/>
</dbReference>
<dbReference type="RefSeq" id="WP_173767702.1">
    <property type="nucleotide sequence ID" value="NZ_CP048836.1"/>
</dbReference>
<name>A0A6C1B8J2_9RHOO</name>
<proteinExistence type="predicted"/>
<dbReference type="Pfam" id="PF13279">
    <property type="entry name" value="4HBT_2"/>
    <property type="match status" value="1"/>
</dbReference>
<evidence type="ECO:0000313" key="2">
    <source>
        <dbReference type="Proteomes" id="UP000501991"/>
    </source>
</evidence>
<keyword evidence="2" id="KW-1185">Reference proteome</keyword>
<dbReference type="AlphaFoldDB" id="A0A6C1B8J2"/>